<dbReference type="AlphaFoldDB" id="A0A3P8Z0R0"/>
<dbReference type="GeneID" id="105013397"/>
<evidence type="ECO:0000256" key="7">
    <source>
        <dbReference type="SAM" id="MobiDB-lite"/>
    </source>
</evidence>
<evidence type="ECO:0000256" key="8">
    <source>
        <dbReference type="SAM" id="SignalP"/>
    </source>
</evidence>
<feature type="region of interest" description="Disordered" evidence="7">
    <location>
        <begin position="359"/>
        <end position="396"/>
    </location>
</feature>
<dbReference type="PANTHER" id="PTHR23037">
    <property type="entry name" value="CYTOKINE RECEPTOR"/>
    <property type="match status" value="1"/>
</dbReference>
<dbReference type="GO" id="GO:0009897">
    <property type="term" value="C:external side of plasma membrane"/>
    <property type="evidence" value="ECO:0007669"/>
    <property type="project" value="TreeGrafter"/>
</dbReference>
<dbReference type="GO" id="GO:0004896">
    <property type="term" value="F:cytokine receptor activity"/>
    <property type="evidence" value="ECO:0007669"/>
    <property type="project" value="TreeGrafter"/>
</dbReference>
<dbReference type="InterPro" id="IPR036116">
    <property type="entry name" value="FN3_sf"/>
</dbReference>
<reference evidence="9" key="4">
    <citation type="submission" date="2025-09" db="UniProtKB">
        <authorList>
            <consortium name="Ensembl"/>
        </authorList>
    </citation>
    <scope>IDENTIFICATION</scope>
</reference>
<proteinExistence type="predicted"/>
<keyword evidence="2" id="KW-0812">Transmembrane</keyword>
<name>A0A3P8Z0R0_ESOLU</name>
<evidence type="ECO:0000256" key="4">
    <source>
        <dbReference type="ARBA" id="ARBA00022989"/>
    </source>
</evidence>
<dbReference type="KEGG" id="els:105013397"/>
<evidence type="ECO:0008006" key="11">
    <source>
        <dbReference type="Google" id="ProtNLM"/>
    </source>
</evidence>
<accession>A0A3P8Z0R0</accession>
<dbReference type="Bgee" id="ENSELUG00000021045">
    <property type="expression patterns" value="Expressed in head kidney and 8 other cell types or tissues"/>
</dbReference>
<dbReference type="PANTHER" id="PTHR23037:SF36">
    <property type="entry name" value="INTERLEUKIN 21 RECEPTOR, TANDEM DUPLICATE 1"/>
    <property type="match status" value="1"/>
</dbReference>
<keyword evidence="10" id="KW-1185">Reference proteome</keyword>
<dbReference type="RefSeq" id="XP_010873205.2">
    <property type="nucleotide sequence ID" value="XM_010874903.3"/>
</dbReference>
<dbReference type="FunCoup" id="A0A3P8Z0R0">
    <property type="interactions" value="1227"/>
</dbReference>
<evidence type="ECO:0000256" key="1">
    <source>
        <dbReference type="ARBA" id="ARBA00004167"/>
    </source>
</evidence>
<comment type="subcellular location">
    <subcellularLocation>
        <location evidence="1">Membrane</location>
        <topology evidence="1">Single-pass membrane protein</topology>
    </subcellularLocation>
</comment>
<dbReference type="InterPro" id="IPR013783">
    <property type="entry name" value="Ig-like_fold"/>
</dbReference>
<dbReference type="OMA" id="PQHENQI"/>
<keyword evidence="6" id="KW-0675">Receptor</keyword>
<dbReference type="OrthoDB" id="8939865at2759"/>
<keyword evidence="5" id="KW-0472">Membrane</keyword>
<evidence type="ECO:0000313" key="10">
    <source>
        <dbReference type="Proteomes" id="UP000265140"/>
    </source>
</evidence>
<evidence type="ECO:0000313" key="9">
    <source>
        <dbReference type="Ensembl" id="ENSELUP00000022033.3"/>
    </source>
</evidence>
<feature type="compositionally biased region" description="Basic and acidic residues" evidence="7">
    <location>
        <begin position="387"/>
        <end position="396"/>
    </location>
</feature>
<dbReference type="InParanoid" id="A0A3P8Z0R0"/>
<organism evidence="9 10">
    <name type="scientific">Esox lucius</name>
    <name type="common">Northern pike</name>
    <dbReference type="NCBI Taxonomy" id="8010"/>
    <lineage>
        <taxon>Eukaryota</taxon>
        <taxon>Metazoa</taxon>
        <taxon>Chordata</taxon>
        <taxon>Craniata</taxon>
        <taxon>Vertebrata</taxon>
        <taxon>Euteleostomi</taxon>
        <taxon>Actinopterygii</taxon>
        <taxon>Neopterygii</taxon>
        <taxon>Teleostei</taxon>
        <taxon>Protacanthopterygii</taxon>
        <taxon>Esociformes</taxon>
        <taxon>Esocidae</taxon>
        <taxon>Esox</taxon>
    </lineage>
</organism>
<keyword evidence="3 8" id="KW-0732">Signal</keyword>
<protein>
    <recommendedName>
        <fullName evidence="11">Fibronectin type-III domain-containing protein</fullName>
    </recommendedName>
</protein>
<reference evidence="10" key="1">
    <citation type="journal article" date="2014" name="PLoS ONE">
        <title>The genome and linkage map of the northern pike (Esox lucius): conserved synteny revealed between the salmonid sister group and the Neoteleostei.</title>
        <authorList>
            <person name="Rondeau E.B."/>
            <person name="Minkley D.R."/>
            <person name="Leong J.S."/>
            <person name="Messmer A.M."/>
            <person name="Jantzen J.R."/>
            <person name="von Schalburg K.R."/>
            <person name="Lemon C."/>
            <person name="Bird N.H."/>
            <person name="Koop B.F."/>
        </authorList>
    </citation>
    <scope>NUCLEOTIDE SEQUENCE</scope>
</reference>
<feature type="chain" id="PRO_5044312620" description="Fibronectin type-III domain-containing protein" evidence="8">
    <location>
        <begin position="23"/>
        <end position="494"/>
    </location>
</feature>
<evidence type="ECO:0000256" key="2">
    <source>
        <dbReference type="ARBA" id="ARBA00022692"/>
    </source>
</evidence>
<dbReference type="Ensembl" id="ENSELUT00000032878.3">
    <property type="protein sequence ID" value="ENSELUP00000022033.3"/>
    <property type="gene ID" value="ENSELUG00000021045.3"/>
</dbReference>
<dbReference type="GeneTree" id="ENSGT00510000048783"/>
<keyword evidence="4" id="KW-1133">Transmembrane helix</keyword>
<evidence type="ECO:0000256" key="6">
    <source>
        <dbReference type="ARBA" id="ARBA00023170"/>
    </source>
</evidence>
<dbReference type="PROSITE" id="PS51257">
    <property type="entry name" value="PROKAR_LIPOPROTEIN"/>
    <property type="match status" value="1"/>
</dbReference>
<feature type="compositionally biased region" description="Gly residues" evidence="7">
    <location>
        <begin position="367"/>
        <end position="380"/>
    </location>
</feature>
<reference evidence="9" key="2">
    <citation type="submission" date="2020-02" db="EMBL/GenBank/DDBJ databases">
        <title>Esox lucius (northern pike) genome, fEsoLuc1, primary haplotype.</title>
        <authorList>
            <person name="Myers G."/>
            <person name="Karagic N."/>
            <person name="Meyer A."/>
            <person name="Pippel M."/>
            <person name="Reichard M."/>
            <person name="Winkler S."/>
            <person name="Tracey A."/>
            <person name="Sims Y."/>
            <person name="Howe K."/>
            <person name="Rhie A."/>
            <person name="Formenti G."/>
            <person name="Durbin R."/>
            <person name="Fedrigo O."/>
            <person name="Jarvis E.D."/>
        </authorList>
    </citation>
    <scope>NUCLEOTIDE SEQUENCE [LARGE SCALE GENOMIC DNA]</scope>
</reference>
<sequence>MAGNRMLTASLVLGYVIQYIACSCNITCTTDYETSLNCSCSGIVASDPIFVEANCSDFEGHVNGSCEITPLQNWCIIQPDDLWLYLSCETYCTARVKHTGKDKTEQDESTNWKLHESVKPRTPFNVSVTRSFGKYNVTWEMHENMYLKNSLMYMVHITEKNIPLKNYLLKDQMYLELRSLQPETEYVAKVCASPKTALVYSGHWSEWSASVEWRTIEWRTTGGNDLWWLTIVPCLILFCLLKIMWPKSYTPNPEVFFKPLYHTYEGDFKKWVGPIYIFSELEPLGKNPPAQMMTEKQLNVLGLSRLSVVEDSGHNTSTDQDTCHSAGHISIDTVMVSGEEGPVSGSSWETYRNRHAGGSFSSYTGSSRGGMDSGAKGSAGSGEDEEVRLSGQRESRESIELPEWQLQVQACNYGPEQISLDSEDGYPPMGLDLDSVDTIDSGVFVESDCSSPVNSNYDSEEQKNSLLNGVDIFRSNYVKQWVTDDTVQGEATSS</sequence>
<evidence type="ECO:0000256" key="3">
    <source>
        <dbReference type="ARBA" id="ARBA00022729"/>
    </source>
</evidence>
<dbReference type="Proteomes" id="UP000265140">
    <property type="component" value="Chromosome 11"/>
</dbReference>
<dbReference type="Gene3D" id="2.60.40.10">
    <property type="entry name" value="Immunoglobulins"/>
    <property type="match status" value="1"/>
</dbReference>
<dbReference type="SUPFAM" id="SSF49265">
    <property type="entry name" value="Fibronectin type III"/>
    <property type="match status" value="1"/>
</dbReference>
<feature type="signal peptide" evidence="8">
    <location>
        <begin position="1"/>
        <end position="22"/>
    </location>
</feature>
<evidence type="ECO:0000256" key="5">
    <source>
        <dbReference type="ARBA" id="ARBA00023136"/>
    </source>
</evidence>
<reference evidence="9" key="3">
    <citation type="submission" date="2025-08" db="UniProtKB">
        <authorList>
            <consortium name="Ensembl"/>
        </authorList>
    </citation>
    <scope>IDENTIFICATION</scope>
</reference>